<proteinExistence type="predicted"/>
<dbReference type="InterPro" id="IPR035974">
    <property type="entry name" value="Rap/Ran-GAP_sf"/>
</dbReference>
<dbReference type="SUPFAM" id="SSF111347">
    <property type="entry name" value="Rap/Ran-GAP"/>
    <property type="match status" value="1"/>
</dbReference>
<keyword evidence="1" id="KW-0343">GTPase activation</keyword>
<reference evidence="3" key="1">
    <citation type="submission" date="2022-08" db="EMBL/GenBank/DDBJ databases">
        <title>Novel sulphate-reducing endosymbionts in the free-living metamonad Anaeramoeba.</title>
        <authorList>
            <person name="Jerlstrom-Hultqvist J."/>
            <person name="Cepicka I."/>
            <person name="Gallot-Lavallee L."/>
            <person name="Salas-Leiva D."/>
            <person name="Curtis B.A."/>
            <person name="Zahonova K."/>
            <person name="Pipaliya S."/>
            <person name="Dacks J."/>
            <person name="Roger A.J."/>
        </authorList>
    </citation>
    <scope>NUCLEOTIDE SEQUENCE</scope>
    <source>
        <strain evidence="3">Busselton2</strain>
    </source>
</reference>
<dbReference type="PANTHER" id="PTHR15711">
    <property type="entry name" value="RAP GTPASE-ACTIVATING PROTEIN"/>
    <property type="match status" value="1"/>
</dbReference>
<dbReference type="EMBL" id="JANTQA010000063">
    <property type="protein sequence ID" value="KAJ3427037.1"/>
    <property type="molecule type" value="Genomic_DNA"/>
</dbReference>
<evidence type="ECO:0000313" key="3">
    <source>
        <dbReference type="EMBL" id="KAJ3427037.1"/>
    </source>
</evidence>
<evidence type="ECO:0000259" key="2">
    <source>
        <dbReference type="PROSITE" id="PS50085"/>
    </source>
</evidence>
<dbReference type="InterPro" id="IPR050989">
    <property type="entry name" value="Rap1_Ran_GAP"/>
</dbReference>
<evidence type="ECO:0000256" key="1">
    <source>
        <dbReference type="ARBA" id="ARBA00022468"/>
    </source>
</evidence>
<comment type="caution">
    <text evidence="3">The sequence shown here is derived from an EMBL/GenBank/DDBJ whole genome shotgun (WGS) entry which is preliminary data.</text>
</comment>
<protein>
    <submittedName>
        <fullName evidence="3">Rap gtpase-activating protein</fullName>
    </submittedName>
</protein>
<dbReference type="PROSITE" id="PS50085">
    <property type="entry name" value="RAPGAP"/>
    <property type="match status" value="1"/>
</dbReference>
<dbReference type="InterPro" id="IPR000331">
    <property type="entry name" value="Rap/Ran_GAP_dom"/>
</dbReference>
<evidence type="ECO:0000313" key="4">
    <source>
        <dbReference type="Proteomes" id="UP001146793"/>
    </source>
</evidence>
<dbReference type="AlphaFoldDB" id="A0AAV7YGH4"/>
<accession>A0AAV7YGH4</accession>
<dbReference type="GO" id="GO:0005096">
    <property type="term" value="F:GTPase activator activity"/>
    <property type="evidence" value="ECO:0007669"/>
    <property type="project" value="UniProtKB-KW"/>
</dbReference>
<sequence length="393" mass="46211">MSSKSKKKFQDSEDDECSLSDLDQLWESSLDDWVEIVPDEYSNSTLIIEKDNWEIEDFKREKVDLKCMKDECMYRKNFYEKEDSFNLSVRTDDDEYFVFNVLDNENKSEILMAKHSVESSEMKTIPRKQIKVGLMKKIFCQTYTDDKLIQLYDPELKGSEISYCSKSEDEKDLLTLTEYFNRDKYKIGIVYVKEGQLSEKQYLWNKGHSQRFEDFLSILGSKEDLLGFGGFSGGLDIKYGSCGEKSLYTQWNNSEIMFHVSTLIPFDPLDKQQIIRKRHIGNNSVMVVFLDGNVKFDPDSFVTKFIHVIIVVRVIQVWGKIKYRVEVTKRKCVPDFLPLLPTPPIFEKDQLREFLLTKICQAERTALGSGTFLKRYHFLRADIIKKIYKRNLY</sequence>
<dbReference type="Proteomes" id="UP001146793">
    <property type="component" value="Unassembled WGS sequence"/>
</dbReference>
<name>A0AAV7YGH4_9EUKA</name>
<feature type="domain" description="Rap-GAP" evidence="2">
    <location>
        <begin position="173"/>
        <end position="387"/>
    </location>
</feature>
<gene>
    <name evidence="3" type="ORF">M0812_26614</name>
</gene>
<dbReference type="Gene3D" id="3.40.50.11210">
    <property type="entry name" value="Rap/Ran-GAP"/>
    <property type="match status" value="1"/>
</dbReference>
<organism evidence="3 4">
    <name type="scientific">Anaeramoeba flamelloides</name>
    <dbReference type="NCBI Taxonomy" id="1746091"/>
    <lineage>
        <taxon>Eukaryota</taxon>
        <taxon>Metamonada</taxon>
        <taxon>Anaeramoebidae</taxon>
        <taxon>Anaeramoeba</taxon>
    </lineage>
</organism>
<dbReference type="FunFam" id="3.40.50.11210:FF:000001">
    <property type="entry name" value="Ral GTPase-activating protein subunit alpha-1 isoform 1"/>
    <property type="match status" value="1"/>
</dbReference>
<dbReference type="Pfam" id="PF02145">
    <property type="entry name" value="Rap_GAP"/>
    <property type="match status" value="1"/>
</dbReference>
<dbReference type="GO" id="GO:0051056">
    <property type="term" value="P:regulation of small GTPase mediated signal transduction"/>
    <property type="evidence" value="ECO:0007669"/>
    <property type="project" value="InterPro"/>
</dbReference>